<dbReference type="InterPro" id="IPR024752">
    <property type="entry name" value="Myb/SANT-like_dom"/>
</dbReference>
<dbReference type="AlphaFoldDB" id="A0A8X8XUM7"/>
<proteinExistence type="predicted"/>
<protein>
    <recommendedName>
        <fullName evidence="1">Myb/SANT-like domain-containing protein</fullName>
    </recommendedName>
</protein>
<evidence type="ECO:0000259" key="1">
    <source>
        <dbReference type="Pfam" id="PF12776"/>
    </source>
</evidence>
<organism evidence="2">
    <name type="scientific">Salvia splendens</name>
    <name type="common">Scarlet sage</name>
    <dbReference type="NCBI Taxonomy" id="180675"/>
    <lineage>
        <taxon>Eukaryota</taxon>
        <taxon>Viridiplantae</taxon>
        <taxon>Streptophyta</taxon>
        <taxon>Embryophyta</taxon>
        <taxon>Tracheophyta</taxon>
        <taxon>Spermatophyta</taxon>
        <taxon>Magnoliopsida</taxon>
        <taxon>eudicotyledons</taxon>
        <taxon>Gunneridae</taxon>
        <taxon>Pentapetalae</taxon>
        <taxon>asterids</taxon>
        <taxon>lamiids</taxon>
        <taxon>Lamiales</taxon>
        <taxon>Lamiaceae</taxon>
        <taxon>Nepetoideae</taxon>
        <taxon>Mentheae</taxon>
        <taxon>Salviinae</taxon>
        <taxon>Salvia</taxon>
        <taxon>Salvia subgen. Calosphace</taxon>
        <taxon>core Calosphace</taxon>
    </lineage>
</organism>
<reference evidence="2" key="1">
    <citation type="submission" date="2018-01" db="EMBL/GenBank/DDBJ databases">
        <authorList>
            <person name="Mao J.F."/>
        </authorList>
    </citation>
    <scope>NUCLEOTIDE SEQUENCE</scope>
    <source>
        <strain evidence="2">Huo1</strain>
        <tissue evidence="2">Leaf</tissue>
    </source>
</reference>
<keyword evidence="3" id="KW-1185">Reference proteome</keyword>
<sequence>MPSIMPYSQQEYLYFEGWLPEDDNKLLEFMFDKKVKAVAAGLVEEFGEDFIVEAQEELEDEFRSWKDLANVDARVKFLRKRYNTLTFVINHAGATWEAADGYVRASDKTWKAIIRQLLVVWSWNRLDSSWFCGSELRRMDLNVVMLGSN</sequence>
<accession>A0A8X8XUM7</accession>
<dbReference type="Proteomes" id="UP000298416">
    <property type="component" value="Unassembled WGS sequence"/>
</dbReference>
<dbReference type="Pfam" id="PF12776">
    <property type="entry name" value="Myb_DNA-bind_3"/>
    <property type="match status" value="1"/>
</dbReference>
<gene>
    <name evidence="2" type="ORF">SASPL_120634</name>
</gene>
<feature type="domain" description="Myb/SANT-like" evidence="1">
    <location>
        <begin position="18"/>
        <end position="112"/>
    </location>
</feature>
<reference evidence="2" key="2">
    <citation type="submission" date="2020-08" db="EMBL/GenBank/DDBJ databases">
        <title>Plant Genome Project.</title>
        <authorList>
            <person name="Zhang R.-G."/>
        </authorList>
    </citation>
    <scope>NUCLEOTIDE SEQUENCE</scope>
    <source>
        <strain evidence="2">Huo1</strain>
        <tissue evidence="2">Leaf</tissue>
    </source>
</reference>
<dbReference type="EMBL" id="PNBA02000007">
    <property type="protein sequence ID" value="KAG6418430.1"/>
    <property type="molecule type" value="Genomic_DNA"/>
</dbReference>
<evidence type="ECO:0000313" key="3">
    <source>
        <dbReference type="Proteomes" id="UP000298416"/>
    </source>
</evidence>
<evidence type="ECO:0000313" key="2">
    <source>
        <dbReference type="EMBL" id="KAG6418430.1"/>
    </source>
</evidence>
<name>A0A8X8XUM7_SALSN</name>
<comment type="caution">
    <text evidence="2">The sequence shown here is derived from an EMBL/GenBank/DDBJ whole genome shotgun (WGS) entry which is preliminary data.</text>
</comment>